<dbReference type="AlphaFoldDB" id="A0A1B2J015"/>
<keyword evidence="3 5" id="KW-1133">Transmembrane helix</keyword>
<protein>
    <recommendedName>
        <fullName evidence="8">Colicin V production protein</fullName>
    </recommendedName>
</protein>
<evidence type="ECO:0000256" key="2">
    <source>
        <dbReference type="ARBA" id="ARBA00022692"/>
    </source>
</evidence>
<evidence type="ECO:0008006" key="8">
    <source>
        <dbReference type="Google" id="ProtNLM"/>
    </source>
</evidence>
<feature type="transmembrane region" description="Helical" evidence="5">
    <location>
        <begin position="64"/>
        <end position="86"/>
    </location>
</feature>
<dbReference type="InterPro" id="IPR003825">
    <property type="entry name" value="Colicin-V_CvpA"/>
</dbReference>
<dbReference type="RefSeq" id="WP_054710443.1">
    <property type="nucleotide sequence ID" value="NZ_CP014912.1"/>
</dbReference>
<gene>
    <name evidence="6" type="ORF">AYR63_10770</name>
</gene>
<sequence>MIYTWVIILILALGLISGYRSGFVTMLVRLVAYAIAWLLTMAFSDKLAQLLYSAVTNGSTASTITVPRAFSGILFFVMFSVIYGIVRRIGSDLNIITRLPLIHQANALLGAAISFIIRYLFIFLVLNVLLLFSTTWTTSQYQNSSLAQTIVKKTPVVSGQLYRQWQDSRSSTNN</sequence>
<reference evidence="6 7" key="1">
    <citation type="submission" date="2016-03" db="EMBL/GenBank/DDBJ databases">
        <title>Pediococcus and Lactobacillus from brewery environment - whole genome sequencing and assembly.</title>
        <authorList>
            <person name="Behr J."/>
            <person name="Geissler A.J."/>
            <person name="Vogel R.F."/>
        </authorList>
    </citation>
    <scope>NUCLEOTIDE SEQUENCE [LARGE SCALE GENOMIC DNA]</scope>
    <source>
        <strain evidence="6 7">TMW 1.1995</strain>
    </source>
</reference>
<evidence type="ECO:0000256" key="4">
    <source>
        <dbReference type="ARBA" id="ARBA00023136"/>
    </source>
</evidence>
<evidence type="ECO:0000256" key="5">
    <source>
        <dbReference type="SAM" id="Phobius"/>
    </source>
</evidence>
<feature type="transmembrane region" description="Helical" evidence="5">
    <location>
        <begin position="107"/>
        <end position="132"/>
    </location>
</feature>
<keyword evidence="4 5" id="KW-0472">Membrane</keyword>
<dbReference type="Proteomes" id="UP000093267">
    <property type="component" value="Chromosome"/>
</dbReference>
<dbReference type="STRING" id="240427.AYR62_03735"/>
<name>A0A1B2J015_9LACO</name>
<dbReference type="PANTHER" id="PTHR37306">
    <property type="entry name" value="COLICIN V PRODUCTION PROTEIN"/>
    <property type="match status" value="1"/>
</dbReference>
<dbReference type="Pfam" id="PF02674">
    <property type="entry name" value="Colicin_V"/>
    <property type="match status" value="1"/>
</dbReference>
<feature type="transmembrane region" description="Helical" evidence="5">
    <location>
        <begin position="30"/>
        <end position="52"/>
    </location>
</feature>
<evidence type="ECO:0000256" key="1">
    <source>
        <dbReference type="ARBA" id="ARBA00004141"/>
    </source>
</evidence>
<evidence type="ECO:0000313" key="7">
    <source>
        <dbReference type="Proteomes" id="UP000093267"/>
    </source>
</evidence>
<keyword evidence="7" id="KW-1185">Reference proteome</keyword>
<dbReference type="KEGG" id="lpd:AYR62_03735"/>
<feature type="transmembrane region" description="Helical" evidence="5">
    <location>
        <begin position="6"/>
        <end position="23"/>
    </location>
</feature>
<dbReference type="GO" id="GO:0016020">
    <property type="term" value="C:membrane"/>
    <property type="evidence" value="ECO:0007669"/>
    <property type="project" value="UniProtKB-SubCell"/>
</dbReference>
<comment type="subcellular location">
    <subcellularLocation>
        <location evidence="1">Membrane</location>
        <topology evidence="1">Multi-pass membrane protein</topology>
    </subcellularLocation>
</comment>
<proteinExistence type="predicted"/>
<accession>A0A1B2J015</accession>
<dbReference type="EMBL" id="CP014924">
    <property type="protein sequence ID" value="ANZ67580.1"/>
    <property type="molecule type" value="Genomic_DNA"/>
</dbReference>
<dbReference type="PANTHER" id="PTHR37306:SF1">
    <property type="entry name" value="COLICIN V PRODUCTION PROTEIN"/>
    <property type="match status" value="1"/>
</dbReference>
<organism evidence="6 7">
    <name type="scientific">Secundilactobacillus paracollinoides</name>
    <dbReference type="NCBI Taxonomy" id="240427"/>
    <lineage>
        <taxon>Bacteria</taxon>
        <taxon>Bacillati</taxon>
        <taxon>Bacillota</taxon>
        <taxon>Bacilli</taxon>
        <taxon>Lactobacillales</taxon>
        <taxon>Lactobacillaceae</taxon>
        <taxon>Secundilactobacillus</taxon>
    </lineage>
</organism>
<evidence type="ECO:0000256" key="3">
    <source>
        <dbReference type="ARBA" id="ARBA00022989"/>
    </source>
</evidence>
<dbReference type="GO" id="GO:0009403">
    <property type="term" value="P:toxin biosynthetic process"/>
    <property type="evidence" value="ECO:0007669"/>
    <property type="project" value="InterPro"/>
</dbReference>
<keyword evidence="2 5" id="KW-0812">Transmembrane</keyword>
<evidence type="ECO:0000313" key="6">
    <source>
        <dbReference type="EMBL" id="ANZ67580.1"/>
    </source>
</evidence>